<proteinExistence type="predicted"/>
<sequence>MSTGNTTCKGESMTWAINDRGETPCKVYEDMINVCQNFEMFDTQLPPTVFTCTTSNPNSCCCSSVAFALFQACVNGESISSQMQRLMLRSFRGVTSLPRTQNFSSWLDGCDNPQIGSLPNDVARNRSVSVPQWTFVSPQKSDEAWNITLALANATSLQPSSSVFTGTRLSTTARLASSQSGGSSSSSTQKKTSFLPTATSRTSSNVRSVISSTSITTSMDSPPQPVQTYSEVGEVMNGARKGGQTTGAVVGALGGTVLISIILVYLYKQKR</sequence>
<evidence type="ECO:0000313" key="3">
    <source>
        <dbReference type="EMBL" id="OCF54112.1"/>
    </source>
</evidence>
<name>A0A1B9IEW9_9TREE</name>
<evidence type="ECO:0000313" key="4">
    <source>
        <dbReference type="Proteomes" id="UP000092583"/>
    </source>
</evidence>
<dbReference type="Proteomes" id="UP000092583">
    <property type="component" value="Unassembled WGS sequence"/>
</dbReference>
<keyword evidence="4" id="KW-1185">Reference proteome</keyword>
<dbReference type="EMBL" id="KI669471">
    <property type="protein sequence ID" value="OCF54112.1"/>
    <property type="molecule type" value="Genomic_DNA"/>
</dbReference>
<feature type="compositionally biased region" description="Low complexity" evidence="1">
    <location>
        <begin position="177"/>
        <end position="218"/>
    </location>
</feature>
<feature type="region of interest" description="Disordered" evidence="1">
    <location>
        <begin position="175"/>
        <end position="226"/>
    </location>
</feature>
<dbReference type="AlphaFoldDB" id="A0A1B9IEW9"/>
<dbReference type="OrthoDB" id="2757214at2759"/>
<keyword evidence="2" id="KW-0812">Transmembrane</keyword>
<protein>
    <submittedName>
        <fullName evidence="3">Uncharacterized protein</fullName>
    </submittedName>
</protein>
<reference evidence="4" key="2">
    <citation type="submission" date="2013-12" db="EMBL/GenBank/DDBJ databases">
        <title>Evolution of pathogenesis and genome organization in the Tremellales.</title>
        <authorList>
            <person name="Cuomo C."/>
            <person name="Litvintseva A."/>
            <person name="Heitman J."/>
            <person name="Chen Y."/>
            <person name="Sun S."/>
            <person name="Springer D."/>
            <person name="Dromer F."/>
            <person name="Young S."/>
            <person name="Zeng Q."/>
            <person name="Chapman S."/>
            <person name="Gujja S."/>
            <person name="Saif S."/>
            <person name="Birren B."/>
        </authorList>
    </citation>
    <scope>NUCLEOTIDE SEQUENCE [LARGE SCALE GENOMIC DNA]</scope>
    <source>
        <strain evidence="4">CBS 10435</strain>
    </source>
</reference>
<accession>A0A1B9IEW9</accession>
<evidence type="ECO:0000256" key="2">
    <source>
        <dbReference type="SAM" id="Phobius"/>
    </source>
</evidence>
<reference evidence="3 4" key="1">
    <citation type="submission" date="2013-07" db="EMBL/GenBank/DDBJ databases">
        <title>The Genome Sequence of Kwoniella mangroviensis CBS10435.</title>
        <authorList>
            <consortium name="The Broad Institute Genome Sequencing Platform"/>
            <person name="Cuomo C."/>
            <person name="Litvintseva A."/>
            <person name="Chen Y."/>
            <person name="Heitman J."/>
            <person name="Sun S."/>
            <person name="Springer D."/>
            <person name="Dromer F."/>
            <person name="Young S.K."/>
            <person name="Zeng Q."/>
            <person name="Gargeya S."/>
            <person name="Fitzgerald M."/>
            <person name="Abouelleil A."/>
            <person name="Alvarado L."/>
            <person name="Berlin A.M."/>
            <person name="Chapman S.B."/>
            <person name="Dewar J."/>
            <person name="Goldberg J."/>
            <person name="Griggs A."/>
            <person name="Gujja S."/>
            <person name="Hansen M."/>
            <person name="Howarth C."/>
            <person name="Imamovic A."/>
            <person name="Larimer J."/>
            <person name="McCowan C."/>
            <person name="Murphy C."/>
            <person name="Pearson M."/>
            <person name="Priest M."/>
            <person name="Roberts A."/>
            <person name="Saif S."/>
            <person name="Shea T."/>
            <person name="Sykes S."/>
            <person name="Wortman J."/>
            <person name="Nusbaum C."/>
            <person name="Birren B."/>
        </authorList>
    </citation>
    <scope>NUCLEOTIDE SEQUENCE [LARGE SCALE GENOMIC DNA]</scope>
    <source>
        <strain evidence="3 4">CBS 10435</strain>
    </source>
</reference>
<organism evidence="3 4">
    <name type="scientific">Kwoniella mangroviensis CBS 10435</name>
    <dbReference type="NCBI Taxonomy" id="1331196"/>
    <lineage>
        <taxon>Eukaryota</taxon>
        <taxon>Fungi</taxon>
        <taxon>Dikarya</taxon>
        <taxon>Basidiomycota</taxon>
        <taxon>Agaricomycotina</taxon>
        <taxon>Tremellomycetes</taxon>
        <taxon>Tremellales</taxon>
        <taxon>Cryptococcaceae</taxon>
        <taxon>Kwoniella</taxon>
    </lineage>
</organism>
<evidence type="ECO:0000256" key="1">
    <source>
        <dbReference type="SAM" id="MobiDB-lite"/>
    </source>
</evidence>
<feature type="transmembrane region" description="Helical" evidence="2">
    <location>
        <begin position="247"/>
        <end position="267"/>
    </location>
</feature>
<gene>
    <name evidence="3" type="ORF">L486_08306</name>
</gene>
<keyword evidence="2" id="KW-0472">Membrane</keyword>
<keyword evidence="2" id="KW-1133">Transmembrane helix</keyword>